<dbReference type="RefSeq" id="WP_189492370.1">
    <property type="nucleotide sequence ID" value="NZ_BMZG01000004.1"/>
</dbReference>
<evidence type="ECO:0000256" key="2">
    <source>
        <dbReference type="SAM" id="SignalP"/>
    </source>
</evidence>
<dbReference type="Gene3D" id="2.30.42.10">
    <property type="match status" value="1"/>
</dbReference>
<organism evidence="3 4">
    <name type="scientific">Formosimonas limnophila</name>
    <dbReference type="NCBI Taxonomy" id="1384487"/>
    <lineage>
        <taxon>Bacteria</taxon>
        <taxon>Pseudomonadati</taxon>
        <taxon>Pseudomonadota</taxon>
        <taxon>Betaproteobacteria</taxon>
        <taxon>Burkholderiales</taxon>
        <taxon>Burkholderiaceae</taxon>
        <taxon>Formosimonas</taxon>
    </lineage>
</organism>
<comment type="caution">
    <text evidence="3">The sequence shown here is derived from an EMBL/GenBank/DDBJ whole genome shotgun (WGS) entry which is preliminary data.</text>
</comment>
<sequence length="492" mass="52819">MKTKQHHITITAALVAALVISPSQAKTADEKVKAPTKSATPKTVSKQAVKAPNKSGTTNAPKAKTTVAQKPAIANSKTNPAVTKRSDVKSATKSAPKVTAVPKKAISAQPKPSGQQPARTNVTDTIPKKSAPLKRAEPATTVTEFTEKVTAQPQPIAPPLVEVPAKPEPIYLINQRFAQVPVKYCPSVSNGYGFEIGYPSDSTAAPTVRKVYGNAYTAGLKKDARVLTLNNQPIRTQADFNQIVYQGKARQASNLLPNIQLSVEQNGQVETLSIKKADYCLSNLTVESERNILRMDFSTKGTGYSTKADARVYVDPSFLESLNESDLLTLSAVAAGEQYRQGLRVKRGKKGLFIGQVFGTIVTLFTGLPVTDLTASGASAAGMADRNEGALRPTVTYGYYLGVAPADMRASLEKLVSYREGYKVQGKRYDWPIPDNLSSFDGVQAELKTLLDTKAEDLMLEPKQQPEVKPDSTLPVIITPPASETGEGVGNY</sequence>
<accession>A0A8J3G088</accession>
<feature type="region of interest" description="Disordered" evidence="1">
    <location>
        <begin position="24"/>
        <end position="140"/>
    </location>
</feature>
<dbReference type="SUPFAM" id="SSF50156">
    <property type="entry name" value="PDZ domain-like"/>
    <property type="match status" value="1"/>
</dbReference>
<dbReference type="InterPro" id="IPR036034">
    <property type="entry name" value="PDZ_sf"/>
</dbReference>
<feature type="signal peptide" evidence="2">
    <location>
        <begin position="1"/>
        <end position="25"/>
    </location>
</feature>
<evidence type="ECO:0008006" key="5">
    <source>
        <dbReference type="Google" id="ProtNLM"/>
    </source>
</evidence>
<dbReference type="AlphaFoldDB" id="A0A8J3G088"/>
<keyword evidence="2" id="KW-0732">Signal</keyword>
<evidence type="ECO:0000313" key="4">
    <source>
        <dbReference type="Proteomes" id="UP000614287"/>
    </source>
</evidence>
<reference evidence="3" key="2">
    <citation type="submission" date="2020-09" db="EMBL/GenBank/DDBJ databases">
        <authorList>
            <person name="Sun Q."/>
            <person name="Kim S."/>
        </authorList>
    </citation>
    <scope>NUCLEOTIDE SEQUENCE</scope>
    <source>
        <strain evidence="3">KCTC 32501</strain>
    </source>
</reference>
<evidence type="ECO:0000313" key="3">
    <source>
        <dbReference type="EMBL" id="GHA70744.1"/>
    </source>
</evidence>
<protein>
    <recommendedName>
        <fullName evidence="5">PDZ domain-containing protein</fullName>
    </recommendedName>
</protein>
<gene>
    <name evidence="3" type="ORF">GCM10009007_09460</name>
</gene>
<dbReference type="EMBL" id="BMZG01000004">
    <property type="protein sequence ID" value="GHA70744.1"/>
    <property type="molecule type" value="Genomic_DNA"/>
</dbReference>
<feature type="chain" id="PRO_5035295578" description="PDZ domain-containing protein" evidence="2">
    <location>
        <begin position="26"/>
        <end position="492"/>
    </location>
</feature>
<feature type="region of interest" description="Disordered" evidence="1">
    <location>
        <begin position="464"/>
        <end position="492"/>
    </location>
</feature>
<evidence type="ECO:0000256" key="1">
    <source>
        <dbReference type="SAM" id="MobiDB-lite"/>
    </source>
</evidence>
<proteinExistence type="predicted"/>
<reference evidence="3" key="1">
    <citation type="journal article" date="2014" name="Int. J. Syst. Evol. Microbiol.">
        <title>Complete genome sequence of Corynebacterium casei LMG S-19264T (=DSM 44701T), isolated from a smear-ripened cheese.</title>
        <authorList>
            <consortium name="US DOE Joint Genome Institute (JGI-PGF)"/>
            <person name="Walter F."/>
            <person name="Albersmeier A."/>
            <person name="Kalinowski J."/>
            <person name="Ruckert C."/>
        </authorList>
    </citation>
    <scope>NUCLEOTIDE SEQUENCE</scope>
    <source>
        <strain evidence="3">KCTC 32501</strain>
    </source>
</reference>
<dbReference type="Proteomes" id="UP000614287">
    <property type="component" value="Unassembled WGS sequence"/>
</dbReference>
<feature type="compositionally biased region" description="Polar residues" evidence="1">
    <location>
        <begin position="110"/>
        <end position="124"/>
    </location>
</feature>
<feature type="compositionally biased region" description="Polar residues" evidence="1">
    <location>
        <begin position="37"/>
        <end position="46"/>
    </location>
</feature>
<name>A0A8J3G088_9BURK</name>
<keyword evidence="4" id="KW-1185">Reference proteome</keyword>